<protein>
    <submittedName>
        <fullName evidence="2">Uncharacterized protein</fullName>
    </submittedName>
</protein>
<name>A0ABP0JM11_9DINO</name>
<keyword evidence="3" id="KW-1185">Reference proteome</keyword>
<evidence type="ECO:0000313" key="3">
    <source>
        <dbReference type="Proteomes" id="UP001642464"/>
    </source>
</evidence>
<reference evidence="2 3" key="1">
    <citation type="submission" date="2024-02" db="EMBL/GenBank/DDBJ databases">
        <authorList>
            <person name="Chen Y."/>
            <person name="Shah S."/>
            <person name="Dougan E. K."/>
            <person name="Thang M."/>
            <person name="Chan C."/>
        </authorList>
    </citation>
    <scope>NUCLEOTIDE SEQUENCE [LARGE SCALE GENOMIC DNA]</scope>
</reference>
<feature type="compositionally biased region" description="Acidic residues" evidence="1">
    <location>
        <begin position="157"/>
        <end position="166"/>
    </location>
</feature>
<organism evidence="2 3">
    <name type="scientific">Durusdinium trenchii</name>
    <dbReference type="NCBI Taxonomy" id="1381693"/>
    <lineage>
        <taxon>Eukaryota</taxon>
        <taxon>Sar</taxon>
        <taxon>Alveolata</taxon>
        <taxon>Dinophyceae</taxon>
        <taxon>Suessiales</taxon>
        <taxon>Symbiodiniaceae</taxon>
        <taxon>Durusdinium</taxon>
    </lineage>
</organism>
<evidence type="ECO:0000256" key="1">
    <source>
        <dbReference type="SAM" id="MobiDB-lite"/>
    </source>
</evidence>
<feature type="compositionally biased region" description="Basic and acidic residues" evidence="1">
    <location>
        <begin position="171"/>
        <end position="182"/>
    </location>
</feature>
<feature type="region of interest" description="Disordered" evidence="1">
    <location>
        <begin position="152"/>
        <end position="232"/>
    </location>
</feature>
<dbReference type="Proteomes" id="UP001642464">
    <property type="component" value="Unassembled WGS sequence"/>
</dbReference>
<comment type="caution">
    <text evidence="2">The sequence shown here is derived from an EMBL/GenBank/DDBJ whole genome shotgun (WGS) entry which is preliminary data.</text>
</comment>
<feature type="non-terminal residue" evidence="2">
    <location>
        <position position="1"/>
    </location>
</feature>
<dbReference type="EMBL" id="CAXAMM010007806">
    <property type="protein sequence ID" value="CAK9015477.1"/>
    <property type="molecule type" value="Genomic_DNA"/>
</dbReference>
<feature type="non-terminal residue" evidence="2">
    <location>
        <position position="280"/>
    </location>
</feature>
<gene>
    <name evidence="2" type="ORF">SCF082_LOCUS12777</name>
</gene>
<sequence>DPPAPVPPKAEQSTSAMKQEHRAARPALAEAKVCEGNVVPDCLVEFCTDHPLRRAVRLPHVAFGEDREMCDLEASAVCYALPWDEQKLYWNLFLQESASLNHFLDENPEASMKDFCKLSDKEKFEWIPKDSVAHLAVVSRYQSVLAYVASRGGCDSPDSDSSDNEFPEASGSKEDGASDRGSKAQPPQPSAPQAKRPADSLEVASERALKKEKKQAEDHGSKAHCRVQPPFLPARLESDSGLRARFANKYQERLRQDAFELLRQQGWNWDSDEENEQEKD</sequence>
<accession>A0ABP0JM11</accession>
<evidence type="ECO:0000313" key="2">
    <source>
        <dbReference type="EMBL" id="CAK9015477.1"/>
    </source>
</evidence>
<proteinExistence type="predicted"/>
<feature type="compositionally biased region" description="Basic and acidic residues" evidence="1">
    <location>
        <begin position="196"/>
        <end position="221"/>
    </location>
</feature>
<feature type="region of interest" description="Disordered" evidence="1">
    <location>
        <begin position="1"/>
        <end position="22"/>
    </location>
</feature>